<dbReference type="PANTHER" id="PTHR43446:SF1">
    <property type="entry name" value="BAND 7 DOMAIN-CONTAINING PROTEIN"/>
    <property type="match status" value="1"/>
</dbReference>
<evidence type="ECO:0000313" key="2">
    <source>
        <dbReference type="EMBL" id="KAA8492521.1"/>
    </source>
</evidence>
<sequence length="277" mass="30131">MVETTPAAAPVVVDMDGIQEEEEVVELETHDDNRADNSCLCSPLQWPLFCCLSALIVPEKESAVQLFCGRYDGTIEEPGCYCRNSLCITTRKVSLAIKTIDLVNTKILDLRGNPVIVSGIVSYQVFDPRRAALDVQDVHRYVGDQAPAVLKRIVCKYPYDSSAPGEMSLRANSDRVSAQLKTALQLRVAVAGVKIHFFNLNELSYAPEIAATMLKRQQAHALVDARRTLVSGASQIAAEVASNMGVELSAAERGKLAANLMLVLVSDRDAVPTISLE</sequence>
<proteinExistence type="predicted"/>
<dbReference type="InterPro" id="IPR001107">
    <property type="entry name" value="Band_7"/>
</dbReference>
<gene>
    <name evidence="2" type="ORF">FVE85_8028</name>
</gene>
<dbReference type="Gene3D" id="3.30.479.30">
    <property type="entry name" value="Band 7 domain"/>
    <property type="match status" value="1"/>
</dbReference>
<dbReference type="OrthoDB" id="2105077at2759"/>
<organism evidence="2 3">
    <name type="scientific">Porphyridium purpureum</name>
    <name type="common">Red alga</name>
    <name type="synonym">Porphyridium cruentum</name>
    <dbReference type="NCBI Taxonomy" id="35688"/>
    <lineage>
        <taxon>Eukaryota</taxon>
        <taxon>Rhodophyta</taxon>
        <taxon>Bangiophyceae</taxon>
        <taxon>Porphyridiales</taxon>
        <taxon>Porphyridiaceae</taxon>
        <taxon>Porphyridium</taxon>
    </lineage>
</organism>
<name>A0A5J4YM08_PORPP</name>
<comment type="caution">
    <text evidence="2">The sequence shown here is derived from an EMBL/GenBank/DDBJ whole genome shotgun (WGS) entry which is preliminary data.</text>
</comment>
<dbReference type="Pfam" id="PF01145">
    <property type="entry name" value="Band_7"/>
    <property type="match status" value="1"/>
</dbReference>
<feature type="domain" description="Band 7" evidence="1">
    <location>
        <begin position="52"/>
        <end position="217"/>
    </location>
</feature>
<protein>
    <recommendedName>
        <fullName evidence="1">Band 7 domain-containing protein</fullName>
    </recommendedName>
</protein>
<dbReference type="InterPro" id="IPR036013">
    <property type="entry name" value="Band_7/SPFH_dom_sf"/>
</dbReference>
<evidence type="ECO:0000313" key="3">
    <source>
        <dbReference type="Proteomes" id="UP000324585"/>
    </source>
</evidence>
<dbReference type="SUPFAM" id="SSF117892">
    <property type="entry name" value="Band 7/SPFH domain"/>
    <property type="match status" value="1"/>
</dbReference>
<dbReference type="OMA" id="NLMVVLC"/>
<accession>A0A5J4YM08</accession>
<evidence type="ECO:0000259" key="1">
    <source>
        <dbReference type="SMART" id="SM00244"/>
    </source>
</evidence>
<keyword evidence="3" id="KW-1185">Reference proteome</keyword>
<dbReference type="AlphaFoldDB" id="A0A5J4YM08"/>
<dbReference type="EMBL" id="VRMN01000009">
    <property type="protein sequence ID" value="KAA8492521.1"/>
    <property type="molecule type" value="Genomic_DNA"/>
</dbReference>
<dbReference type="Proteomes" id="UP000324585">
    <property type="component" value="Unassembled WGS sequence"/>
</dbReference>
<dbReference type="PANTHER" id="PTHR43446">
    <property type="entry name" value="MEMBRANE PROTEIN-RELATED"/>
    <property type="match status" value="1"/>
</dbReference>
<dbReference type="SMART" id="SM00244">
    <property type="entry name" value="PHB"/>
    <property type="match status" value="1"/>
</dbReference>
<reference evidence="3" key="1">
    <citation type="journal article" date="2019" name="Nat. Commun.">
        <title>Expansion of phycobilisome linker gene families in mesophilic red algae.</title>
        <authorList>
            <person name="Lee J."/>
            <person name="Kim D."/>
            <person name="Bhattacharya D."/>
            <person name="Yoon H.S."/>
        </authorList>
    </citation>
    <scope>NUCLEOTIDE SEQUENCE [LARGE SCALE GENOMIC DNA]</scope>
    <source>
        <strain evidence="3">CCMP 1328</strain>
    </source>
</reference>